<reference evidence="1" key="2">
    <citation type="journal article" date="2015" name="Fish Shellfish Immunol.">
        <title>Early steps in the European eel (Anguilla anguilla)-Vibrio vulnificus interaction in the gills: Role of the RtxA13 toxin.</title>
        <authorList>
            <person name="Callol A."/>
            <person name="Pajuelo D."/>
            <person name="Ebbesson L."/>
            <person name="Teles M."/>
            <person name="MacKenzie S."/>
            <person name="Amaro C."/>
        </authorList>
    </citation>
    <scope>NUCLEOTIDE SEQUENCE</scope>
</reference>
<reference evidence="1" key="1">
    <citation type="submission" date="2014-11" db="EMBL/GenBank/DDBJ databases">
        <authorList>
            <person name="Amaro Gonzalez C."/>
        </authorList>
    </citation>
    <scope>NUCLEOTIDE SEQUENCE</scope>
</reference>
<protein>
    <submittedName>
        <fullName evidence="1">Uncharacterized protein</fullName>
    </submittedName>
</protein>
<accession>A0A0E9UWW4</accession>
<name>A0A0E9UWW4_ANGAN</name>
<sequence length="41" mass="4427">MVQLAVHRVYAFCFLPPGWFGNIALSTGLSSARQENSTSLG</sequence>
<evidence type="ECO:0000313" key="1">
    <source>
        <dbReference type="EMBL" id="JAH69463.1"/>
    </source>
</evidence>
<dbReference type="EMBL" id="GBXM01039114">
    <property type="protein sequence ID" value="JAH69463.1"/>
    <property type="molecule type" value="Transcribed_RNA"/>
</dbReference>
<organism evidence="1">
    <name type="scientific">Anguilla anguilla</name>
    <name type="common">European freshwater eel</name>
    <name type="synonym">Muraena anguilla</name>
    <dbReference type="NCBI Taxonomy" id="7936"/>
    <lineage>
        <taxon>Eukaryota</taxon>
        <taxon>Metazoa</taxon>
        <taxon>Chordata</taxon>
        <taxon>Craniata</taxon>
        <taxon>Vertebrata</taxon>
        <taxon>Euteleostomi</taxon>
        <taxon>Actinopterygii</taxon>
        <taxon>Neopterygii</taxon>
        <taxon>Teleostei</taxon>
        <taxon>Anguilliformes</taxon>
        <taxon>Anguillidae</taxon>
        <taxon>Anguilla</taxon>
    </lineage>
</organism>
<proteinExistence type="predicted"/>
<dbReference type="AlphaFoldDB" id="A0A0E9UWW4"/>